<keyword evidence="4 8" id="KW-1133">Transmembrane helix</keyword>
<comment type="subcellular location">
    <subcellularLocation>
        <location evidence="1">Membrane</location>
        <topology evidence="1">Multi-pass membrane protein</topology>
    </subcellularLocation>
</comment>
<name>A0A2Y9BFF6_9FIRM</name>
<dbReference type="OrthoDB" id="9812438at2"/>
<dbReference type="AlphaFoldDB" id="A0A2Y9BFF6"/>
<feature type="transmembrane region" description="Helical" evidence="8">
    <location>
        <begin position="271"/>
        <end position="292"/>
    </location>
</feature>
<keyword evidence="7" id="KW-0868">Chloride</keyword>
<dbReference type="CDD" id="cd01031">
    <property type="entry name" value="EriC"/>
    <property type="match status" value="1"/>
</dbReference>
<dbReference type="SUPFAM" id="SSF81340">
    <property type="entry name" value="Clc chloride channel"/>
    <property type="match status" value="1"/>
</dbReference>
<feature type="transmembrane region" description="Helical" evidence="8">
    <location>
        <begin position="60"/>
        <end position="80"/>
    </location>
</feature>
<dbReference type="Pfam" id="PF02080">
    <property type="entry name" value="TrkA_C"/>
    <property type="match status" value="1"/>
</dbReference>
<dbReference type="RefSeq" id="WP_109731601.1">
    <property type="nucleotide sequence ID" value="NZ_BAAACK010000011.1"/>
</dbReference>
<feature type="domain" description="RCK C-terminal" evidence="9">
    <location>
        <begin position="435"/>
        <end position="516"/>
    </location>
</feature>
<feature type="transmembrane region" description="Helical" evidence="8">
    <location>
        <begin position="189"/>
        <end position="211"/>
    </location>
</feature>
<feature type="transmembrane region" description="Helical" evidence="8">
    <location>
        <begin position="231"/>
        <end position="250"/>
    </location>
</feature>
<proteinExistence type="predicted"/>
<feature type="transmembrane region" description="Helical" evidence="8">
    <location>
        <begin position="398"/>
        <end position="415"/>
    </location>
</feature>
<evidence type="ECO:0000313" key="10">
    <source>
        <dbReference type="EMBL" id="PWJ29069.1"/>
    </source>
</evidence>
<comment type="caution">
    <text evidence="10">The sequence shown here is derived from an EMBL/GenBank/DDBJ whole genome shotgun (WGS) entry which is preliminary data.</text>
</comment>
<feature type="transmembrane region" description="Helical" evidence="8">
    <location>
        <begin position="361"/>
        <end position="389"/>
    </location>
</feature>
<sequence length="522" mass="56708">MKKDTSHTIKRAQRFPVILISEGLLVGAVGGLIVLLYRVALTYAGIWLEKILSYVRGNPLRIAAWFAVLMLMAFIVGRLVKWEPMISGSGIPQVEGEVTGKLAQNWKKVLPAKFIGGFLCLFGGLSLGREGPSIQLGAMTGQGISRLLDRGKTEEKYLMTCGASAGLAAAFHAPLAGMMFALEEIHKGFSMSILISVMTASVTADYISSYIIGLDPVFQFRLDYVLPQSYYWMLILLGAILGVMGAFYNWAMLKAQDLYKKPKFLNETTRLMIAFAAAGVLGLLMPSVLGSGHELIVSLTNGEMVLGLVVLTFIVKFIFSAVSFGSGAPGGIFFPLLILGAMIGGIFAMTGVQFFGLDPVYINNFVLLAMAGYFTAIVRAPITGIILLFEMSGSVSQMLSLAIVSVTAYIIATLLKSEPIYESLLDRILKSHKKNQAGIKGSSQKVLSNFVIMNGSVLEEKMVQDITWPDNCLLVALERGGKELIPKGRTKLMAGDTLTTMTDERDAGYVHDKMEKLCYTSF</sequence>
<dbReference type="PROSITE" id="PS51202">
    <property type="entry name" value="RCK_C"/>
    <property type="match status" value="1"/>
</dbReference>
<evidence type="ECO:0000256" key="6">
    <source>
        <dbReference type="ARBA" id="ARBA00023136"/>
    </source>
</evidence>
<dbReference type="EMBL" id="QGDL01000007">
    <property type="protein sequence ID" value="PWJ29069.1"/>
    <property type="molecule type" value="Genomic_DNA"/>
</dbReference>
<dbReference type="Proteomes" id="UP000245845">
    <property type="component" value="Unassembled WGS sequence"/>
</dbReference>
<evidence type="ECO:0000256" key="2">
    <source>
        <dbReference type="ARBA" id="ARBA00022448"/>
    </source>
</evidence>
<dbReference type="InterPro" id="IPR001807">
    <property type="entry name" value="ClC"/>
</dbReference>
<protein>
    <submittedName>
        <fullName evidence="10">H+/Cl-antiporter ClcA</fullName>
    </submittedName>
</protein>
<evidence type="ECO:0000256" key="8">
    <source>
        <dbReference type="SAM" id="Phobius"/>
    </source>
</evidence>
<keyword evidence="2" id="KW-0813">Transport</keyword>
<dbReference type="GO" id="GO:0005886">
    <property type="term" value="C:plasma membrane"/>
    <property type="evidence" value="ECO:0007669"/>
    <property type="project" value="TreeGrafter"/>
</dbReference>
<evidence type="ECO:0000259" key="9">
    <source>
        <dbReference type="PROSITE" id="PS51202"/>
    </source>
</evidence>
<dbReference type="SUPFAM" id="SSF116726">
    <property type="entry name" value="TrkA C-terminal domain-like"/>
    <property type="match status" value="1"/>
</dbReference>
<accession>A0A2Y9BFF6</accession>
<keyword evidence="5" id="KW-0406">Ion transport</keyword>
<dbReference type="InterPro" id="IPR014743">
    <property type="entry name" value="Cl-channel_core"/>
</dbReference>
<evidence type="ECO:0000313" key="11">
    <source>
        <dbReference type="Proteomes" id="UP000245845"/>
    </source>
</evidence>
<evidence type="ECO:0000256" key="3">
    <source>
        <dbReference type="ARBA" id="ARBA00022692"/>
    </source>
</evidence>
<dbReference type="InterPro" id="IPR006037">
    <property type="entry name" value="RCK_C"/>
</dbReference>
<keyword evidence="11" id="KW-1185">Reference proteome</keyword>
<dbReference type="PANTHER" id="PTHR45711:SF6">
    <property type="entry name" value="CHLORIDE CHANNEL PROTEIN"/>
    <property type="match status" value="1"/>
</dbReference>
<evidence type="ECO:0000256" key="7">
    <source>
        <dbReference type="ARBA" id="ARBA00023214"/>
    </source>
</evidence>
<dbReference type="Gene3D" id="3.30.70.1450">
    <property type="entry name" value="Regulator of K+ conductance, C-terminal domain"/>
    <property type="match status" value="1"/>
</dbReference>
<keyword evidence="6 8" id="KW-0472">Membrane</keyword>
<dbReference type="InterPro" id="IPR036721">
    <property type="entry name" value="RCK_C_sf"/>
</dbReference>
<gene>
    <name evidence="10" type="ORF">A8806_107218</name>
</gene>
<feature type="transmembrane region" description="Helical" evidence="8">
    <location>
        <begin position="304"/>
        <end position="325"/>
    </location>
</feature>
<dbReference type="Pfam" id="PF00654">
    <property type="entry name" value="Voltage_CLC"/>
    <property type="match status" value="1"/>
</dbReference>
<keyword evidence="3 8" id="KW-0812">Transmembrane</keyword>
<evidence type="ECO:0000256" key="1">
    <source>
        <dbReference type="ARBA" id="ARBA00004141"/>
    </source>
</evidence>
<feature type="transmembrane region" description="Helical" evidence="8">
    <location>
        <begin position="15"/>
        <end position="40"/>
    </location>
</feature>
<evidence type="ECO:0000256" key="5">
    <source>
        <dbReference type="ARBA" id="ARBA00023065"/>
    </source>
</evidence>
<dbReference type="PRINTS" id="PR00762">
    <property type="entry name" value="CLCHANNEL"/>
</dbReference>
<dbReference type="GO" id="GO:0006813">
    <property type="term" value="P:potassium ion transport"/>
    <property type="evidence" value="ECO:0007669"/>
    <property type="project" value="InterPro"/>
</dbReference>
<dbReference type="GO" id="GO:0008324">
    <property type="term" value="F:monoatomic cation transmembrane transporter activity"/>
    <property type="evidence" value="ECO:0007669"/>
    <property type="project" value="InterPro"/>
</dbReference>
<dbReference type="PANTHER" id="PTHR45711">
    <property type="entry name" value="CHLORIDE CHANNEL PROTEIN"/>
    <property type="match status" value="1"/>
</dbReference>
<feature type="transmembrane region" description="Helical" evidence="8">
    <location>
        <begin position="157"/>
        <end position="182"/>
    </location>
</feature>
<feature type="transmembrane region" description="Helical" evidence="8">
    <location>
        <begin position="332"/>
        <end position="355"/>
    </location>
</feature>
<organism evidence="10 11">
    <name type="scientific">Faecalicatena orotica</name>
    <dbReference type="NCBI Taxonomy" id="1544"/>
    <lineage>
        <taxon>Bacteria</taxon>
        <taxon>Bacillati</taxon>
        <taxon>Bacillota</taxon>
        <taxon>Clostridia</taxon>
        <taxon>Lachnospirales</taxon>
        <taxon>Lachnospiraceae</taxon>
        <taxon>Faecalicatena</taxon>
    </lineage>
</organism>
<dbReference type="Gene3D" id="1.10.3080.10">
    <property type="entry name" value="Clc chloride channel"/>
    <property type="match status" value="1"/>
</dbReference>
<reference evidence="10 11" key="1">
    <citation type="submission" date="2018-05" db="EMBL/GenBank/DDBJ databases">
        <title>The Hungate 1000. A catalogue of reference genomes from the rumen microbiome.</title>
        <authorList>
            <person name="Kelly W."/>
        </authorList>
    </citation>
    <scope>NUCLEOTIDE SEQUENCE [LARGE SCALE GENOMIC DNA]</scope>
    <source>
        <strain evidence="10 11">NLAE-zl-C242</strain>
    </source>
</reference>
<evidence type="ECO:0000256" key="4">
    <source>
        <dbReference type="ARBA" id="ARBA00022989"/>
    </source>
</evidence>
<dbReference type="GO" id="GO:0005247">
    <property type="term" value="F:voltage-gated chloride channel activity"/>
    <property type="evidence" value="ECO:0007669"/>
    <property type="project" value="TreeGrafter"/>
</dbReference>